<feature type="transmembrane region" description="Helical" evidence="8">
    <location>
        <begin position="35"/>
        <end position="56"/>
    </location>
</feature>
<comment type="function">
    <text evidence="8">Conversion of 1,4-dihydroxy-2-naphthoate (DHNA) to demethylmenaquinone (DMK).</text>
</comment>
<dbReference type="InterPro" id="IPR026046">
    <property type="entry name" value="UBIAD1"/>
</dbReference>
<keyword evidence="7 8" id="KW-0472">Membrane</keyword>
<feature type="transmembrane region" description="Helical" evidence="8">
    <location>
        <begin position="114"/>
        <end position="131"/>
    </location>
</feature>
<evidence type="ECO:0000256" key="3">
    <source>
        <dbReference type="ARBA" id="ARBA00022475"/>
    </source>
</evidence>
<feature type="transmembrane region" description="Helical" evidence="8">
    <location>
        <begin position="215"/>
        <end position="230"/>
    </location>
</feature>
<evidence type="ECO:0000313" key="10">
    <source>
        <dbReference type="EMBL" id="AKH22215.1"/>
    </source>
</evidence>
<evidence type="ECO:0000256" key="4">
    <source>
        <dbReference type="ARBA" id="ARBA00022679"/>
    </source>
</evidence>
<dbReference type="GO" id="GO:0042371">
    <property type="term" value="P:vitamin K biosynthetic process"/>
    <property type="evidence" value="ECO:0007669"/>
    <property type="project" value="TreeGrafter"/>
</dbReference>
<accession>A0A0F7K4S4</accession>
<feature type="transmembrane region" description="Helical" evidence="8">
    <location>
        <begin position="143"/>
        <end position="161"/>
    </location>
</feature>
<dbReference type="GO" id="GO:0005886">
    <property type="term" value="C:plasma membrane"/>
    <property type="evidence" value="ECO:0007669"/>
    <property type="project" value="UniProtKB-SubCell"/>
</dbReference>
<dbReference type="EC" id="2.5.1.74" evidence="8 9"/>
<feature type="transmembrane region" description="Helical" evidence="8">
    <location>
        <begin position="91"/>
        <end position="108"/>
    </location>
</feature>
<evidence type="ECO:0000256" key="5">
    <source>
        <dbReference type="ARBA" id="ARBA00022692"/>
    </source>
</evidence>
<dbReference type="NCBIfam" id="NF004751">
    <property type="entry name" value="PRK06080.1-3"/>
    <property type="match status" value="1"/>
</dbReference>
<name>A0A0F7K4S4_9GAMM</name>
<dbReference type="Pfam" id="PF01040">
    <property type="entry name" value="UbiA"/>
    <property type="match status" value="1"/>
</dbReference>
<dbReference type="OrthoDB" id="9767568at2"/>
<evidence type="ECO:0000313" key="11">
    <source>
        <dbReference type="Proteomes" id="UP000034410"/>
    </source>
</evidence>
<dbReference type="CDD" id="cd13962">
    <property type="entry name" value="PT_UbiA_UBIAD1"/>
    <property type="match status" value="1"/>
</dbReference>
<keyword evidence="3 8" id="KW-1003">Cell membrane</keyword>
<dbReference type="AlphaFoldDB" id="A0A0F7K4S4"/>
<protein>
    <recommendedName>
        <fullName evidence="8 9">1,4-dihydroxy-2-naphthoate octaprenyltransferase</fullName>
        <shortName evidence="8">DHNA-octaprenyltransferase</shortName>
        <ecNumber evidence="8 9">2.5.1.74</ecNumber>
    </recommendedName>
</protein>
<feature type="transmembrane region" description="Helical" evidence="8">
    <location>
        <begin position="167"/>
        <end position="187"/>
    </location>
</feature>
<comment type="catalytic activity">
    <reaction evidence="8">
        <text>an all-trans-polyprenyl diphosphate + 1,4-dihydroxy-2-naphthoate + H(+) = a 2-demethylmenaquinol + CO2 + diphosphate</text>
        <dbReference type="Rhea" id="RHEA:26478"/>
        <dbReference type="Rhea" id="RHEA-COMP:9563"/>
        <dbReference type="Rhea" id="RHEA-COMP:9564"/>
        <dbReference type="ChEBI" id="CHEBI:11173"/>
        <dbReference type="ChEBI" id="CHEBI:15378"/>
        <dbReference type="ChEBI" id="CHEBI:16526"/>
        <dbReference type="ChEBI" id="CHEBI:33019"/>
        <dbReference type="ChEBI" id="CHEBI:55437"/>
        <dbReference type="ChEBI" id="CHEBI:58914"/>
        <dbReference type="EC" id="2.5.1.74"/>
    </reaction>
</comment>
<keyword evidence="4 8" id="KW-0808">Transferase</keyword>
<evidence type="ECO:0000256" key="7">
    <source>
        <dbReference type="ARBA" id="ARBA00023136"/>
    </source>
</evidence>
<feature type="transmembrane region" description="Helical" evidence="8">
    <location>
        <begin position="236"/>
        <end position="254"/>
    </location>
</feature>
<keyword evidence="11" id="KW-1185">Reference proteome</keyword>
<gene>
    <name evidence="8" type="primary">menA</name>
    <name evidence="10" type="ORF">AAY24_10955</name>
</gene>
<dbReference type="PATRIC" id="fig|1543721.4.peg.2271"/>
<keyword evidence="2 8" id="KW-0474">Menaquinone biosynthesis</keyword>
<reference evidence="10 11" key="1">
    <citation type="journal article" date="2015" name="Genome Announc.">
        <title>Complete Genome Sequence of Sedimenticola thiotaurini Strain SIP-G1, a Polyphosphate- and Polyhydroxyalkanoate-Accumulating Sulfur-Oxidizing Gammaproteobacterium Isolated from Salt Marsh Sediments.</title>
        <authorList>
            <person name="Flood B.E."/>
            <person name="Jones D.S."/>
            <person name="Bailey J.V."/>
        </authorList>
    </citation>
    <scope>NUCLEOTIDE SEQUENCE [LARGE SCALE GENOMIC DNA]</scope>
    <source>
        <strain evidence="10 11">SIP-G1</strain>
    </source>
</reference>
<keyword evidence="6 8" id="KW-1133">Transmembrane helix</keyword>
<dbReference type="EMBL" id="CP011412">
    <property type="protein sequence ID" value="AKH22215.1"/>
    <property type="molecule type" value="Genomic_DNA"/>
</dbReference>
<evidence type="ECO:0000256" key="1">
    <source>
        <dbReference type="ARBA" id="ARBA00004141"/>
    </source>
</evidence>
<keyword evidence="5 8" id="KW-0812">Transmembrane</keyword>
<evidence type="ECO:0000256" key="9">
    <source>
        <dbReference type="NCBIfam" id="TIGR00751"/>
    </source>
</evidence>
<comment type="similarity">
    <text evidence="8">Belongs to the MenA family. Type 1 subfamily.</text>
</comment>
<dbReference type="PIRSF" id="PIRSF005355">
    <property type="entry name" value="UBIAD1"/>
    <property type="match status" value="1"/>
</dbReference>
<dbReference type="Gene3D" id="1.10.357.140">
    <property type="entry name" value="UbiA prenyltransferase"/>
    <property type="match status" value="1"/>
</dbReference>
<evidence type="ECO:0000256" key="6">
    <source>
        <dbReference type="ARBA" id="ARBA00022989"/>
    </source>
</evidence>
<dbReference type="UniPathway" id="UPA00079">
    <property type="reaction ID" value="UER00168"/>
</dbReference>
<dbReference type="GO" id="GO:0046428">
    <property type="term" value="F:1,4-dihydroxy-2-naphthoate polyprenyltransferase activity"/>
    <property type="evidence" value="ECO:0007669"/>
    <property type="project" value="UniProtKB-UniRule"/>
</dbReference>
<organism evidence="10 11">
    <name type="scientific">Sedimenticola thiotaurini</name>
    <dbReference type="NCBI Taxonomy" id="1543721"/>
    <lineage>
        <taxon>Bacteria</taxon>
        <taxon>Pseudomonadati</taxon>
        <taxon>Pseudomonadota</taxon>
        <taxon>Gammaproteobacteria</taxon>
        <taxon>Chromatiales</taxon>
        <taxon>Sedimenticolaceae</taxon>
        <taxon>Sedimenticola</taxon>
    </lineage>
</organism>
<proteinExistence type="inferred from homology"/>
<dbReference type="Proteomes" id="UP000034410">
    <property type="component" value="Chromosome"/>
</dbReference>
<dbReference type="InterPro" id="IPR004657">
    <property type="entry name" value="MenA"/>
</dbReference>
<evidence type="ECO:0000256" key="2">
    <source>
        <dbReference type="ARBA" id="ARBA00022428"/>
    </source>
</evidence>
<dbReference type="KEGG" id="seds:AAY24_10955"/>
<dbReference type="NCBIfam" id="TIGR00751">
    <property type="entry name" value="menA"/>
    <property type="match status" value="1"/>
</dbReference>
<dbReference type="InterPro" id="IPR000537">
    <property type="entry name" value="UbiA_prenyltransferase"/>
</dbReference>
<feature type="transmembrane region" description="Helical" evidence="8">
    <location>
        <begin position="12"/>
        <end position="29"/>
    </location>
</feature>
<dbReference type="HAMAP" id="MF_01937">
    <property type="entry name" value="MenA_1"/>
    <property type="match status" value="1"/>
</dbReference>
<comment type="pathway">
    <text evidence="8">Quinol/quinone metabolism; menaquinone biosynthesis; menaquinol from 1,4-dihydroxy-2-naphthoate: step 1/2.</text>
</comment>
<dbReference type="GO" id="GO:0009234">
    <property type="term" value="P:menaquinone biosynthetic process"/>
    <property type="evidence" value="ECO:0007669"/>
    <property type="project" value="UniProtKB-UniRule"/>
</dbReference>
<dbReference type="PANTHER" id="PTHR13929:SF0">
    <property type="entry name" value="UBIA PRENYLTRANSFERASE DOMAIN-CONTAINING PROTEIN 1"/>
    <property type="match status" value="1"/>
</dbReference>
<comment type="subcellular location">
    <subcellularLocation>
        <location evidence="8">Cell membrane</location>
        <topology evidence="8">Multi-pass membrane protein</topology>
    </subcellularLocation>
    <subcellularLocation>
        <location evidence="1">Membrane</location>
        <topology evidence="1">Multi-pass membrane protein</topology>
    </subcellularLocation>
</comment>
<sequence>MKQWLLAIRPKTLGISVVPVLVGSALAWAELEQLLWLPALAALAAAILIQIGTNLYNDAADFERGADTPDRLGPERATAEGWFSAGQVKRAALISFGAAFAFGIYLAWVGGWPIVIIGLLSLLAGYTYTGGPRPISYSATGELFVFIFFGLLAVGGSYYLQTGALSLDTLFSAAAVGLLAAAVLLVNNYRDLETDERAAKLTLVHYLGRERARQLYVLLLILPFALPILFNHRFNGSWLVVLCLPFALWLLHRFSREPLGRGFNAILANTAKLQLLYGGLLSVGLLL</sequence>
<dbReference type="PANTHER" id="PTHR13929">
    <property type="entry name" value="1,4-DIHYDROXY-2-NAPHTHOATE OCTAPRENYLTRANSFERASE"/>
    <property type="match status" value="1"/>
</dbReference>
<evidence type="ECO:0000256" key="8">
    <source>
        <dbReference type="HAMAP-Rule" id="MF_01937"/>
    </source>
</evidence>
<dbReference type="InterPro" id="IPR044878">
    <property type="entry name" value="UbiA_sf"/>
</dbReference>